<accession>B6UB34</accession>
<dbReference type="PANTHER" id="PTHR46410">
    <property type="entry name" value="AT-RICH INTERACTIVE DOMAIN-CONTAINING PROTEIN 2"/>
    <property type="match status" value="1"/>
</dbReference>
<feature type="region of interest" description="Disordered" evidence="1">
    <location>
        <begin position="52"/>
        <end position="119"/>
    </location>
</feature>
<protein>
    <submittedName>
        <fullName evidence="2">Uncharacterized protein</fullName>
    </submittedName>
</protein>
<dbReference type="AlphaFoldDB" id="B6UB34"/>
<dbReference type="PANTHER" id="PTHR46410:SF10">
    <property type="entry name" value="AT-RICH INTERACTIVE DOMAIN-CONTAINING PROTEIN 2"/>
    <property type="match status" value="1"/>
</dbReference>
<evidence type="ECO:0000256" key="1">
    <source>
        <dbReference type="SAM" id="MobiDB-lite"/>
    </source>
</evidence>
<dbReference type="ExpressionAtlas" id="B6UB34">
    <property type="expression patterns" value="baseline and differential"/>
</dbReference>
<proteinExistence type="evidence at transcript level"/>
<reference evidence="2" key="1">
    <citation type="journal article" date="2009" name="Plant Mol. Biol.">
        <title>Insights into corn genes derived from large-scale cDNA sequencing.</title>
        <authorList>
            <person name="Alexandrov N.N."/>
            <person name="Brover V.V."/>
            <person name="Freidin S."/>
            <person name="Troukhan M.E."/>
            <person name="Tatarinova T.V."/>
            <person name="Zhang H."/>
            <person name="Swaller T.J."/>
            <person name="Lu Y.P."/>
            <person name="Bouck J."/>
            <person name="Flavell R.B."/>
            <person name="Feldmann K.A."/>
        </authorList>
    </citation>
    <scope>NUCLEOTIDE SEQUENCE</scope>
</reference>
<name>B6UB34_MAIZE</name>
<sequence length="319" mass="34766">MQSGSAGHQPRRLKLKALSKTTPRRRIPASISPAEAALPMLESDVQLGSSRAYPGVRVPGASKEAQEGHRGPVAQARDAELGGGASGRGRRGGVGTARGRGGAVGGVRAQPSPRRRLGVAGDGDPVVVVCALPAQPRHAFLRETKKKPQISTKKHIGIDPVRCQAAVPEWINDPSEECKANYRNDNDTLQRMGTVVRLPPTLEPPKARKAVNDMCKCYHPGSEAYVEVNVKEAWKRVKYQLGEQAFKNCGFGAMGERVLKLWTAEDKKKLADFEKLIPQSKSTIEDFMEVALKQFSSERTTDLAKYIATTFFFLEDLPA</sequence>
<feature type="compositionally biased region" description="Basic residues" evidence="1">
    <location>
        <begin position="9"/>
        <end position="27"/>
    </location>
</feature>
<feature type="compositionally biased region" description="Gly residues" evidence="1">
    <location>
        <begin position="81"/>
        <end position="105"/>
    </location>
</feature>
<organism evidence="2">
    <name type="scientific">Zea mays</name>
    <name type="common">Maize</name>
    <dbReference type="NCBI Taxonomy" id="4577"/>
    <lineage>
        <taxon>Eukaryota</taxon>
        <taxon>Viridiplantae</taxon>
        <taxon>Streptophyta</taxon>
        <taxon>Embryophyta</taxon>
        <taxon>Tracheophyta</taxon>
        <taxon>Spermatophyta</taxon>
        <taxon>Magnoliopsida</taxon>
        <taxon>Liliopsida</taxon>
        <taxon>Poales</taxon>
        <taxon>Poaceae</taxon>
        <taxon>PACMAD clade</taxon>
        <taxon>Panicoideae</taxon>
        <taxon>Andropogonodae</taxon>
        <taxon>Andropogoneae</taxon>
        <taxon>Tripsacinae</taxon>
        <taxon>Zea</taxon>
    </lineage>
</organism>
<dbReference type="EMBL" id="EU974449">
    <property type="protein sequence ID" value="ACG46567.1"/>
    <property type="molecule type" value="mRNA"/>
</dbReference>
<feature type="region of interest" description="Disordered" evidence="1">
    <location>
        <begin position="1"/>
        <end position="33"/>
    </location>
</feature>
<evidence type="ECO:0000313" key="2">
    <source>
        <dbReference type="EMBL" id="ACG46567.1"/>
    </source>
</evidence>